<dbReference type="EMBL" id="SLWB01000008">
    <property type="protein sequence ID" value="TCN66673.1"/>
    <property type="molecule type" value="Genomic_DNA"/>
</dbReference>
<dbReference type="PANTHER" id="PTHR43133">
    <property type="entry name" value="RNA POLYMERASE ECF-TYPE SIGMA FACTO"/>
    <property type="match status" value="1"/>
</dbReference>
<evidence type="ECO:0000259" key="6">
    <source>
        <dbReference type="Pfam" id="PF04542"/>
    </source>
</evidence>
<dbReference type="GO" id="GO:0006352">
    <property type="term" value="P:DNA-templated transcription initiation"/>
    <property type="evidence" value="ECO:0007669"/>
    <property type="project" value="InterPro"/>
</dbReference>
<dbReference type="InterPro" id="IPR014284">
    <property type="entry name" value="RNA_pol_sigma-70_dom"/>
</dbReference>
<evidence type="ECO:0000313" key="9">
    <source>
        <dbReference type="Proteomes" id="UP000294830"/>
    </source>
</evidence>
<dbReference type="GO" id="GO:0003677">
    <property type="term" value="F:DNA binding"/>
    <property type="evidence" value="ECO:0007669"/>
    <property type="project" value="UniProtKB-KW"/>
</dbReference>
<proteinExistence type="inferred from homology"/>
<dbReference type="NCBIfam" id="TIGR02937">
    <property type="entry name" value="sigma70-ECF"/>
    <property type="match status" value="1"/>
</dbReference>
<dbReference type="PANTHER" id="PTHR43133:SF8">
    <property type="entry name" value="RNA POLYMERASE SIGMA FACTOR HI_1459-RELATED"/>
    <property type="match status" value="1"/>
</dbReference>
<reference evidence="8 9" key="1">
    <citation type="submission" date="2019-03" db="EMBL/GenBank/DDBJ databases">
        <title>Genomic Encyclopedia of Archaeal and Bacterial Type Strains, Phase II (KMG-II): from individual species to whole genera.</title>
        <authorList>
            <person name="Goeker M."/>
        </authorList>
    </citation>
    <scope>NUCLEOTIDE SEQUENCE [LARGE SCALE GENOMIC DNA]</scope>
    <source>
        <strain evidence="8 9">RL-C</strain>
    </source>
</reference>
<dbReference type="SUPFAM" id="SSF88659">
    <property type="entry name" value="Sigma3 and sigma4 domains of RNA polymerase sigma factors"/>
    <property type="match status" value="1"/>
</dbReference>
<organism evidence="8 9">
    <name type="scientific">Acetobacteroides hydrogenigenes</name>
    <dbReference type="NCBI Taxonomy" id="979970"/>
    <lineage>
        <taxon>Bacteria</taxon>
        <taxon>Pseudomonadati</taxon>
        <taxon>Bacteroidota</taxon>
        <taxon>Bacteroidia</taxon>
        <taxon>Bacteroidales</taxon>
        <taxon>Rikenellaceae</taxon>
        <taxon>Acetobacteroides</taxon>
    </lineage>
</organism>
<keyword evidence="2" id="KW-0805">Transcription regulation</keyword>
<comment type="similarity">
    <text evidence="1">Belongs to the sigma-70 factor family. ECF subfamily.</text>
</comment>
<dbReference type="InterPro" id="IPR039425">
    <property type="entry name" value="RNA_pol_sigma-70-like"/>
</dbReference>
<dbReference type="InterPro" id="IPR013324">
    <property type="entry name" value="RNA_pol_sigma_r3/r4-like"/>
</dbReference>
<dbReference type="AlphaFoldDB" id="A0A4R2EDY0"/>
<accession>A0A4R2EDY0</accession>
<evidence type="ECO:0000256" key="2">
    <source>
        <dbReference type="ARBA" id="ARBA00023015"/>
    </source>
</evidence>
<keyword evidence="4" id="KW-0238">DNA-binding</keyword>
<evidence type="ECO:0000256" key="3">
    <source>
        <dbReference type="ARBA" id="ARBA00023082"/>
    </source>
</evidence>
<dbReference type="InterPro" id="IPR013249">
    <property type="entry name" value="RNA_pol_sigma70_r4_t2"/>
</dbReference>
<keyword evidence="5" id="KW-0804">Transcription</keyword>
<dbReference type="Proteomes" id="UP000294830">
    <property type="component" value="Unassembled WGS sequence"/>
</dbReference>
<evidence type="ECO:0000256" key="4">
    <source>
        <dbReference type="ARBA" id="ARBA00023125"/>
    </source>
</evidence>
<evidence type="ECO:0000256" key="1">
    <source>
        <dbReference type="ARBA" id="ARBA00010641"/>
    </source>
</evidence>
<dbReference type="SUPFAM" id="SSF88946">
    <property type="entry name" value="Sigma2 domain of RNA polymerase sigma factors"/>
    <property type="match status" value="1"/>
</dbReference>
<name>A0A4R2EDY0_9BACT</name>
<dbReference type="InterPro" id="IPR007627">
    <property type="entry name" value="RNA_pol_sigma70_r2"/>
</dbReference>
<keyword evidence="3" id="KW-0731">Sigma factor</keyword>
<dbReference type="Gene3D" id="1.10.1740.10">
    <property type="match status" value="1"/>
</dbReference>
<evidence type="ECO:0000259" key="7">
    <source>
        <dbReference type="Pfam" id="PF08281"/>
    </source>
</evidence>
<evidence type="ECO:0000256" key="5">
    <source>
        <dbReference type="ARBA" id="ARBA00023163"/>
    </source>
</evidence>
<feature type="domain" description="RNA polymerase sigma-70 region 2" evidence="6">
    <location>
        <begin position="23"/>
        <end position="88"/>
    </location>
</feature>
<dbReference type="Pfam" id="PF04542">
    <property type="entry name" value="Sigma70_r2"/>
    <property type="match status" value="1"/>
</dbReference>
<feature type="domain" description="RNA polymerase sigma factor 70 region 4 type 2" evidence="7">
    <location>
        <begin position="124"/>
        <end position="164"/>
    </location>
</feature>
<evidence type="ECO:0000313" key="8">
    <source>
        <dbReference type="EMBL" id="TCN66673.1"/>
    </source>
</evidence>
<gene>
    <name evidence="8" type="ORF">CLV25_10811</name>
</gene>
<keyword evidence="9" id="KW-1185">Reference proteome</keyword>
<sequence length="186" mass="21700">MLADNELVERVAKGSDASFAILHNRYRKKVLGYICMFIRRQDVAEDIAQDVFVKAYRSLVEGAYHDSGKFVPWLMRIARNMVIDYYRKDLPISIEENSAIEVKLRGMSTDDSPEKAIIRKQQDRCLRMLVDELPKEQREVVILRYYIGLSFKEIADFTDVSVNTALGRMRYAIINLKKRANVLERF</sequence>
<comment type="caution">
    <text evidence="8">The sequence shown here is derived from an EMBL/GenBank/DDBJ whole genome shotgun (WGS) entry which is preliminary data.</text>
</comment>
<dbReference type="InterPro" id="IPR036388">
    <property type="entry name" value="WH-like_DNA-bd_sf"/>
</dbReference>
<dbReference type="Gene3D" id="1.10.10.10">
    <property type="entry name" value="Winged helix-like DNA-binding domain superfamily/Winged helix DNA-binding domain"/>
    <property type="match status" value="1"/>
</dbReference>
<protein>
    <submittedName>
        <fullName evidence="8">RNA polymerase sigma-70 factor (ECF subfamily)</fullName>
    </submittedName>
</protein>
<dbReference type="Pfam" id="PF08281">
    <property type="entry name" value="Sigma70_r4_2"/>
    <property type="match status" value="1"/>
</dbReference>
<dbReference type="GO" id="GO:0016987">
    <property type="term" value="F:sigma factor activity"/>
    <property type="evidence" value="ECO:0007669"/>
    <property type="project" value="UniProtKB-KW"/>
</dbReference>
<dbReference type="InterPro" id="IPR013325">
    <property type="entry name" value="RNA_pol_sigma_r2"/>
</dbReference>